<dbReference type="AlphaFoldDB" id="A0A0M8PHX7"/>
<comment type="similarity">
    <text evidence="2">Belongs to the transposase IS30 family.</text>
</comment>
<dbReference type="SUPFAM" id="SSF46689">
    <property type="entry name" value="Homeodomain-like"/>
    <property type="match status" value="1"/>
</dbReference>
<evidence type="ECO:0000256" key="3">
    <source>
        <dbReference type="ARBA" id="ARBA00022578"/>
    </source>
</evidence>
<gene>
    <name evidence="7" type="ORF">Z051_27755</name>
</gene>
<dbReference type="InterPro" id="IPR053392">
    <property type="entry name" value="Transposase_IS30-like"/>
</dbReference>
<keyword evidence="3" id="KW-0815">Transposition</keyword>
<dbReference type="PANTHER" id="PTHR10948">
    <property type="entry name" value="TRANSPOSASE"/>
    <property type="match status" value="1"/>
</dbReference>
<evidence type="ECO:0000256" key="5">
    <source>
        <dbReference type="ARBA" id="ARBA00023172"/>
    </source>
</evidence>
<evidence type="ECO:0000259" key="6">
    <source>
        <dbReference type="PROSITE" id="PS50994"/>
    </source>
</evidence>
<comment type="caution">
    <text evidence="7">The sequence shown here is derived from an EMBL/GenBank/DDBJ whole genome shotgun (WGS) entry which is preliminary data.</text>
</comment>
<dbReference type="RefSeq" id="WP_414706348.1">
    <property type="nucleotide sequence ID" value="NZ_AZYO01000200.1"/>
</dbReference>
<dbReference type="PATRIC" id="fig|1441923.3.peg.6073"/>
<comment type="function">
    <text evidence="1">Required for the transposition of the insertion element.</text>
</comment>
<feature type="domain" description="Integrase catalytic" evidence="6">
    <location>
        <begin position="221"/>
        <end position="384"/>
    </location>
</feature>
<dbReference type="GO" id="GO:0006313">
    <property type="term" value="P:DNA transposition"/>
    <property type="evidence" value="ECO:0007669"/>
    <property type="project" value="InterPro"/>
</dbReference>
<dbReference type="PROSITE" id="PS01043">
    <property type="entry name" value="TRANSPOSASE_IS30"/>
    <property type="match status" value="1"/>
</dbReference>
<dbReference type="NCBIfam" id="NF033563">
    <property type="entry name" value="transpos_IS30"/>
    <property type="match status" value="1"/>
</dbReference>
<dbReference type="Pfam" id="PF13936">
    <property type="entry name" value="HTH_38"/>
    <property type="match status" value="1"/>
</dbReference>
<keyword evidence="5" id="KW-0233">DNA recombination</keyword>
<sequence length="389" mass="44113">MVWIGRPPAPEHARLRFWQCRSEGASTTEAACAAAVSSSTAQRWIVASGGVRPRRTPPPSGRYLTLEERETISELLQAGTKQYEIARALGRSASTISREITRGTNKRGYYIASTAHRAAQQRATRPKTAKLATCDRLRGFVRQRLERNHSPEQISHSLIREFPDDAEMRVSHETIYLSLYIQSRGALKRELTQHLRTKRTLRASRRRPDERRGRIPEMVHISQRPAEADDRAVPGHWEGDLIMGAGNRSAIGTLVERTTRFVMLLHLPDGYSAEQVNTALAAKIRELPDALARSITWDQGAEMKRHAQFTVDTGVQIYFCDPHSPWQRGSNENTNGLLRQYFPKGTDLSLHTVEDLRFVADEMNDRPRKTLHWHTPAERLDEMLVATTA</sequence>
<dbReference type="InterPro" id="IPR012337">
    <property type="entry name" value="RNaseH-like_sf"/>
</dbReference>
<keyword evidence="4" id="KW-0238">DNA-binding</keyword>
<evidence type="ECO:0000256" key="2">
    <source>
        <dbReference type="ARBA" id="ARBA00006363"/>
    </source>
</evidence>
<dbReference type="InterPro" id="IPR025246">
    <property type="entry name" value="IS30-like_HTH"/>
</dbReference>
<dbReference type="SUPFAM" id="SSF53098">
    <property type="entry name" value="Ribonuclease H-like"/>
    <property type="match status" value="1"/>
</dbReference>
<dbReference type="GO" id="GO:0004803">
    <property type="term" value="F:transposase activity"/>
    <property type="evidence" value="ECO:0007669"/>
    <property type="project" value="InterPro"/>
</dbReference>
<dbReference type="InterPro" id="IPR009057">
    <property type="entry name" value="Homeodomain-like_sf"/>
</dbReference>
<dbReference type="PANTHER" id="PTHR10948:SF23">
    <property type="entry name" value="TRANSPOSASE INSI FOR INSERTION SEQUENCE ELEMENT IS30A-RELATED"/>
    <property type="match status" value="1"/>
</dbReference>
<evidence type="ECO:0000313" key="8">
    <source>
        <dbReference type="Proteomes" id="UP000037712"/>
    </source>
</evidence>
<dbReference type="InterPro" id="IPR036397">
    <property type="entry name" value="RNaseH_sf"/>
</dbReference>
<name>A0A0M8PHX7_RHORH</name>
<dbReference type="Pfam" id="PF00665">
    <property type="entry name" value="rve"/>
    <property type="match status" value="1"/>
</dbReference>
<dbReference type="GO" id="GO:0005829">
    <property type="term" value="C:cytosol"/>
    <property type="evidence" value="ECO:0007669"/>
    <property type="project" value="TreeGrafter"/>
</dbReference>
<dbReference type="PROSITE" id="PS50994">
    <property type="entry name" value="INTEGRASE"/>
    <property type="match status" value="1"/>
</dbReference>
<dbReference type="Gene3D" id="3.30.420.10">
    <property type="entry name" value="Ribonuclease H-like superfamily/Ribonuclease H"/>
    <property type="match status" value="1"/>
</dbReference>
<proteinExistence type="inferred from homology"/>
<dbReference type="InterPro" id="IPR001598">
    <property type="entry name" value="Transposase_IS30_CS"/>
</dbReference>
<evidence type="ECO:0000313" key="7">
    <source>
        <dbReference type="EMBL" id="KOS53042.1"/>
    </source>
</evidence>
<protein>
    <recommendedName>
        <fullName evidence="6">Integrase catalytic domain-containing protein</fullName>
    </recommendedName>
</protein>
<dbReference type="InterPro" id="IPR051917">
    <property type="entry name" value="Transposase-Integrase"/>
</dbReference>
<dbReference type="Proteomes" id="UP000037712">
    <property type="component" value="Unassembled WGS sequence"/>
</dbReference>
<evidence type="ECO:0000256" key="4">
    <source>
        <dbReference type="ARBA" id="ARBA00023125"/>
    </source>
</evidence>
<accession>A0A0M8PHX7</accession>
<evidence type="ECO:0000256" key="1">
    <source>
        <dbReference type="ARBA" id="ARBA00002190"/>
    </source>
</evidence>
<dbReference type="GO" id="GO:0015074">
    <property type="term" value="P:DNA integration"/>
    <property type="evidence" value="ECO:0007669"/>
    <property type="project" value="InterPro"/>
</dbReference>
<dbReference type="InterPro" id="IPR001584">
    <property type="entry name" value="Integrase_cat-core"/>
</dbReference>
<reference evidence="8" key="2">
    <citation type="submission" date="2015-01" db="EMBL/GenBank/DDBJ databases">
        <title>Draft genome sequence of potential hydrocarbon metabolising strain of Rhodococcus rhodochrous.</title>
        <authorList>
            <person name="Aggarwal R.K."/>
            <person name="Dawar C."/>
        </authorList>
    </citation>
    <scope>NUCLEOTIDE SEQUENCE [LARGE SCALE GENOMIC DNA]</scope>
    <source>
        <strain evidence="8">KG-21</strain>
    </source>
</reference>
<dbReference type="EMBL" id="AZYO01000200">
    <property type="protein sequence ID" value="KOS53042.1"/>
    <property type="molecule type" value="Genomic_DNA"/>
</dbReference>
<dbReference type="GO" id="GO:0003677">
    <property type="term" value="F:DNA binding"/>
    <property type="evidence" value="ECO:0007669"/>
    <property type="project" value="UniProtKB-KW"/>
</dbReference>
<reference evidence="7 8" key="1">
    <citation type="journal article" date="2015" name="Genome Announc.">
        <title>Draft Genome Sequence of Rhodococcus rhodochrous Strain KG-21, a Soil Isolate from Oil Fields of Krishna-Godavari Basin, India.</title>
        <authorList>
            <person name="Dawar C."/>
            <person name="Aggarwal R.K."/>
        </authorList>
    </citation>
    <scope>NUCLEOTIDE SEQUENCE [LARGE SCALE GENOMIC DNA]</scope>
    <source>
        <strain evidence="7 8">KG-21</strain>
    </source>
</reference>
<organism evidence="7 8">
    <name type="scientific">Rhodococcus rhodochrous KG-21</name>
    <dbReference type="NCBI Taxonomy" id="1441923"/>
    <lineage>
        <taxon>Bacteria</taxon>
        <taxon>Bacillati</taxon>
        <taxon>Actinomycetota</taxon>
        <taxon>Actinomycetes</taxon>
        <taxon>Mycobacteriales</taxon>
        <taxon>Nocardiaceae</taxon>
        <taxon>Rhodococcus</taxon>
    </lineage>
</organism>
<dbReference type="Gene3D" id="1.10.10.60">
    <property type="entry name" value="Homeodomain-like"/>
    <property type="match status" value="1"/>
</dbReference>